<evidence type="ECO:0000256" key="5">
    <source>
        <dbReference type="ARBA" id="ARBA00022801"/>
    </source>
</evidence>
<dbReference type="InterPro" id="IPR035897">
    <property type="entry name" value="Toll_tir_struct_dom_sf"/>
</dbReference>
<dbReference type="Pfam" id="PF07679">
    <property type="entry name" value="I-set"/>
    <property type="match status" value="1"/>
</dbReference>
<dbReference type="EMBL" id="DS469553">
    <property type="protein sequence ID" value="EDO43461.1"/>
    <property type="molecule type" value="Genomic_DNA"/>
</dbReference>
<dbReference type="InParanoid" id="A7RYG9"/>
<dbReference type="InterPro" id="IPR013098">
    <property type="entry name" value="Ig_I-set"/>
</dbReference>
<dbReference type="Pfam" id="PF00047">
    <property type="entry name" value="ig"/>
    <property type="match status" value="1"/>
</dbReference>
<feature type="domain" description="TIR" evidence="12">
    <location>
        <begin position="349"/>
        <end position="486"/>
    </location>
</feature>
<dbReference type="PANTHER" id="PTHR24365">
    <property type="entry name" value="TOLL-LIKE RECEPTOR"/>
    <property type="match status" value="1"/>
</dbReference>
<evidence type="ECO:0000256" key="9">
    <source>
        <dbReference type="ARBA" id="ARBA00023319"/>
    </source>
</evidence>
<dbReference type="InterPro" id="IPR003598">
    <property type="entry name" value="Ig_sub2"/>
</dbReference>
<dbReference type="InterPro" id="IPR036179">
    <property type="entry name" value="Ig-like_dom_sf"/>
</dbReference>
<evidence type="ECO:0000256" key="2">
    <source>
        <dbReference type="ARBA" id="ARBA00009752"/>
    </source>
</evidence>
<dbReference type="Proteomes" id="UP000001593">
    <property type="component" value="Unassembled WGS sequence"/>
</dbReference>
<dbReference type="SUPFAM" id="SSF52200">
    <property type="entry name" value="Toll/Interleukin receptor TIR domain"/>
    <property type="match status" value="1"/>
</dbReference>
<evidence type="ECO:0000256" key="10">
    <source>
        <dbReference type="SAM" id="Phobius"/>
    </source>
</evidence>
<dbReference type="eggNOG" id="KOG0200">
    <property type="taxonomic scope" value="Eukaryota"/>
</dbReference>
<dbReference type="Gene3D" id="3.40.50.10140">
    <property type="entry name" value="Toll/interleukin-1 receptor homology (TIR) domain"/>
    <property type="match status" value="1"/>
</dbReference>
<evidence type="ECO:0000256" key="4">
    <source>
        <dbReference type="ARBA" id="ARBA00022729"/>
    </source>
</evidence>
<keyword evidence="7" id="KW-0520">NAD</keyword>
<dbReference type="SMART" id="SM00255">
    <property type="entry name" value="TIR"/>
    <property type="match status" value="1"/>
</dbReference>
<proteinExistence type="inferred from homology"/>
<keyword evidence="5" id="KW-0378">Hydrolase</keyword>
<feature type="domain" description="Ig-like" evidence="13">
    <location>
        <begin position="48"/>
        <end position="140"/>
    </location>
</feature>
<keyword evidence="6 10" id="KW-1133">Transmembrane helix</keyword>
<evidence type="ECO:0000256" key="6">
    <source>
        <dbReference type="ARBA" id="ARBA00022989"/>
    </source>
</evidence>
<keyword evidence="9" id="KW-0393">Immunoglobulin domain</keyword>
<protein>
    <submittedName>
        <fullName evidence="14">Uncharacterized protein</fullName>
    </submittedName>
</protein>
<dbReference type="SMART" id="SM00409">
    <property type="entry name" value="IG"/>
    <property type="match status" value="2"/>
</dbReference>
<dbReference type="AlphaFoldDB" id="A7RYG9"/>
<dbReference type="HOGENOM" id="CLU_546678_0_0_1"/>
<keyword evidence="15" id="KW-1185">Reference proteome</keyword>
<feature type="signal peptide" evidence="11">
    <location>
        <begin position="1"/>
        <end position="21"/>
    </location>
</feature>
<dbReference type="InterPro" id="IPR007110">
    <property type="entry name" value="Ig-like_dom"/>
</dbReference>
<dbReference type="InterPro" id="IPR013151">
    <property type="entry name" value="Immunoglobulin_dom"/>
</dbReference>
<evidence type="ECO:0000313" key="14">
    <source>
        <dbReference type="EMBL" id="EDO43461.1"/>
    </source>
</evidence>
<feature type="transmembrane region" description="Helical" evidence="10">
    <location>
        <begin position="291"/>
        <end position="313"/>
    </location>
</feature>
<dbReference type="GO" id="GO:0016787">
    <property type="term" value="F:hydrolase activity"/>
    <property type="evidence" value="ECO:0007669"/>
    <property type="project" value="UniProtKB-KW"/>
</dbReference>
<dbReference type="InterPro" id="IPR013783">
    <property type="entry name" value="Ig-like_fold"/>
</dbReference>
<dbReference type="Gene3D" id="2.60.40.10">
    <property type="entry name" value="Immunoglobulins"/>
    <property type="match status" value="2"/>
</dbReference>
<accession>A7RYG9</accession>
<dbReference type="PROSITE" id="PS50835">
    <property type="entry name" value="IG_LIKE"/>
    <property type="match status" value="2"/>
</dbReference>
<dbReference type="PROSITE" id="PS50104">
    <property type="entry name" value="TIR"/>
    <property type="match status" value="1"/>
</dbReference>
<dbReference type="GO" id="GO:0016020">
    <property type="term" value="C:membrane"/>
    <property type="evidence" value="ECO:0007669"/>
    <property type="project" value="UniProtKB-SubCell"/>
</dbReference>
<keyword evidence="3 10" id="KW-0812">Transmembrane</keyword>
<keyword evidence="8 10" id="KW-0472">Membrane</keyword>
<evidence type="ECO:0000313" key="15">
    <source>
        <dbReference type="Proteomes" id="UP000001593"/>
    </source>
</evidence>
<dbReference type="SMART" id="SM00408">
    <property type="entry name" value="IGc2"/>
    <property type="match status" value="2"/>
</dbReference>
<organism evidence="14 15">
    <name type="scientific">Nematostella vectensis</name>
    <name type="common">Starlet sea anemone</name>
    <dbReference type="NCBI Taxonomy" id="45351"/>
    <lineage>
        <taxon>Eukaryota</taxon>
        <taxon>Metazoa</taxon>
        <taxon>Cnidaria</taxon>
        <taxon>Anthozoa</taxon>
        <taxon>Hexacorallia</taxon>
        <taxon>Actiniaria</taxon>
        <taxon>Edwardsiidae</taxon>
        <taxon>Nematostella</taxon>
    </lineage>
</organism>
<dbReference type="InterPro" id="IPR000157">
    <property type="entry name" value="TIR_dom"/>
</dbReference>
<evidence type="ECO:0000259" key="13">
    <source>
        <dbReference type="PROSITE" id="PS50835"/>
    </source>
</evidence>
<comment type="similarity">
    <text evidence="2">Belongs to the interleukin-1 receptor family.</text>
</comment>
<dbReference type="FunFam" id="2.60.40.10:FF:000107">
    <property type="entry name" value="Myosin, light chain kinase a"/>
    <property type="match status" value="1"/>
</dbReference>
<dbReference type="GO" id="GO:0007165">
    <property type="term" value="P:signal transduction"/>
    <property type="evidence" value="ECO:0007669"/>
    <property type="project" value="InterPro"/>
</dbReference>
<gene>
    <name evidence="14" type="ORF">NEMVEDRAFT_v1g204009</name>
</gene>
<evidence type="ECO:0000256" key="7">
    <source>
        <dbReference type="ARBA" id="ARBA00023027"/>
    </source>
</evidence>
<dbReference type="InterPro" id="IPR003599">
    <property type="entry name" value="Ig_sub"/>
</dbReference>
<feature type="domain" description="Ig-like" evidence="13">
    <location>
        <begin position="170"/>
        <end position="260"/>
    </location>
</feature>
<evidence type="ECO:0000256" key="11">
    <source>
        <dbReference type="SAM" id="SignalP"/>
    </source>
</evidence>
<comment type="subcellular location">
    <subcellularLocation>
        <location evidence="1">Membrane</location>
    </subcellularLocation>
</comment>
<dbReference type="PhylomeDB" id="A7RYG9"/>
<name>A7RYG9_NEMVE</name>
<reference evidence="14 15" key="1">
    <citation type="journal article" date="2007" name="Science">
        <title>Sea anemone genome reveals ancestral eumetazoan gene repertoire and genomic organization.</title>
        <authorList>
            <person name="Putnam N.H."/>
            <person name="Srivastava M."/>
            <person name="Hellsten U."/>
            <person name="Dirks B."/>
            <person name="Chapman J."/>
            <person name="Salamov A."/>
            <person name="Terry A."/>
            <person name="Shapiro H."/>
            <person name="Lindquist E."/>
            <person name="Kapitonov V.V."/>
            <person name="Jurka J."/>
            <person name="Genikhovich G."/>
            <person name="Grigoriev I.V."/>
            <person name="Lucas S.M."/>
            <person name="Steele R.E."/>
            <person name="Finnerty J.R."/>
            <person name="Technau U."/>
            <person name="Martindale M.Q."/>
            <person name="Rokhsar D.S."/>
        </authorList>
    </citation>
    <scope>NUCLEOTIDE SEQUENCE [LARGE SCALE GENOMIC DNA]</scope>
    <source>
        <strain evidence="15">CH2 X CH6</strain>
    </source>
</reference>
<dbReference type="SUPFAM" id="SSF48726">
    <property type="entry name" value="Immunoglobulin"/>
    <property type="match status" value="2"/>
</dbReference>
<evidence type="ECO:0000256" key="1">
    <source>
        <dbReference type="ARBA" id="ARBA00004370"/>
    </source>
</evidence>
<evidence type="ECO:0000256" key="8">
    <source>
        <dbReference type="ARBA" id="ARBA00023136"/>
    </source>
</evidence>
<dbReference type="Pfam" id="PF13676">
    <property type="entry name" value="TIR_2"/>
    <property type="match status" value="1"/>
</dbReference>
<sequence length="499" mass="56963">MRPYWCGCILFIAILIKCSTCYGIVKGYGETCQSDEVDVAKNQSAQAPFVTILNSTELILALTGQSRRLLCCMGGSPRPSITWLKDDSLLDIKENYKLEVFEQGQILQNSNVLKSDAGNYTCIGSNPLGNASHSFYFTVQVILMVTNDGIGVIDDDHQNDYDERQWDFNPIIQMHADQWNATIFSNITLTCQITSSKKPFVSWIHIKNFTTPSFPRVRHILTNNGGDKWTTSLPIVNVSYEDGGKYICRSTNAIGHKNVSQDEGVLYVMDEDNTMAGRMGSTSQTRSDKSLVIGLSLGVLLFIVLLVLSALVLRRRQQHHGVDFKTLLFADPKRFIDQTELLAPEETHHEFDVFISYSSQDRDLVKNVFYPEITRTHKVCIDFKDFEAGLYITDNIANAIFKSRKTLLMITRNFLRREGGWTYFEMQIAQGRLQHGHDVLVPVMLENIPLNELPSTLQHYRSRRTWLEWFNEDVRPHFWERLRVALEPSLFEHQGEGAV</sequence>
<dbReference type="PANTHER" id="PTHR24365:SF541">
    <property type="entry name" value="PROTEIN TOLL-RELATED"/>
    <property type="match status" value="1"/>
</dbReference>
<evidence type="ECO:0000259" key="12">
    <source>
        <dbReference type="PROSITE" id="PS50104"/>
    </source>
</evidence>
<feature type="chain" id="PRO_5002713952" evidence="11">
    <location>
        <begin position="22"/>
        <end position="499"/>
    </location>
</feature>
<keyword evidence="4 11" id="KW-0732">Signal</keyword>
<dbReference type="STRING" id="45351.A7RYG9"/>
<dbReference type="eggNOG" id="KOG0619">
    <property type="taxonomic scope" value="Eukaryota"/>
</dbReference>
<dbReference type="OMA" id="PEETHHE"/>
<evidence type="ECO:0000256" key="3">
    <source>
        <dbReference type="ARBA" id="ARBA00022692"/>
    </source>
</evidence>